<dbReference type="CDD" id="cd04472">
    <property type="entry name" value="S1_PNPase"/>
    <property type="match status" value="1"/>
</dbReference>
<keyword evidence="6 9" id="KW-0479">Metal-binding</keyword>
<comment type="subcellular location">
    <subcellularLocation>
        <location evidence="1 9">Cytoplasm</location>
    </subcellularLocation>
</comment>
<keyword evidence="8 9" id="KW-0694">RNA-binding</keyword>
<keyword evidence="5 9" id="KW-0548">Nucleotidyltransferase</keyword>
<dbReference type="FunFam" id="3.30.1370.10:FF:000001">
    <property type="entry name" value="Polyribonucleotide nucleotidyltransferase"/>
    <property type="match status" value="1"/>
</dbReference>
<evidence type="ECO:0000256" key="8">
    <source>
        <dbReference type="ARBA" id="ARBA00022884"/>
    </source>
</evidence>
<dbReference type="InterPro" id="IPR015848">
    <property type="entry name" value="PNPase_PH_RNA-bd_bac/org-type"/>
</dbReference>
<reference evidence="12 14" key="1">
    <citation type="journal article" date="2018" name="Front. Microbiol.">
        <title>Genome-Based Analysis Reveals the Taxonomy and Diversity of the Family Idiomarinaceae.</title>
        <authorList>
            <person name="Liu Y."/>
            <person name="Lai Q."/>
            <person name="Shao Z."/>
        </authorList>
    </citation>
    <scope>NUCLEOTIDE SEQUENCE [LARGE SCALE GENOMIC DNA]</scope>
    <source>
        <strain evidence="12 14">CF12-14</strain>
    </source>
</reference>
<dbReference type="HAMAP" id="MF_01595">
    <property type="entry name" value="PNPase"/>
    <property type="match status" value="1"/>
</dbReference>
<comment type="catalytic activity">
    <reaction evidence="9">
        <text>RNA(n+1) + phosphate = RNA(n) + a ribonucleoside 5'-diphosphate</text>
        <dbReference type="Rhea" id="RHEA:22096"/>
        <dbReference type="Rhea" id="RHEA-COMP:14527"/>
        <dbReference type="Rhea" id="RHEA-COMP:17342"/>
        <dbReference type="ChEBI" id="CHEBI:43474"/>
        <dbReference type="ChEBI" id="CHEBI:57930"/>
        <dbReference type="ChEBI" id="CHEBI:140395"/>
        <dbReference type="EC" id="2.7.7.8"/>
    </reaction>
</comment>
<dbReference type="GO" id="GO:0000175">
    <property type="term" value="F:3'-5'-RNA exonuclease activity"/>
    <property type="evidence" value="ECO:0007669"/>
    <property type="project" value="TreeGrafter"/>
</dbReference>
<evidence type="ECO:0000256" key="2">
    <source>
        <dbReference type="ARBA" id="ARBA00007404"/>
    </source>
</evidence>
<evidence type="ECO:0000256" key="3">
    <source>
        <dbReference type="ARBA" id="ARBA00022490"/>
    </source>
</evidence>
<dbReference type="AlphaFoldDB" id="A0A327WX90"/>
<dbReference type="InterPro" id="IPR001247">
    <property type="entry name" value="ExoRNase_PH_dom1"/>
</dbReference>
<dbReference type="InterPro" id="IPR036345">
    <property type="entry name" value="ExoRNase_PH_dom2_sf"/>
</dbReference>
<feature type="binding site" evidence="9">
    <location>
        <position position="485"/>
    </location>
    <ligand>
        <name>Mg(2+)</name>
        <dbReference type="ChEBI" id="CHEBI:18420"/>
    </ligand>
</feature>
<feature type="domain" description="S1 motif" evidence="10">
    <location>
        <begin position="621"/>
        <end position="689"/>
    </location>
</feature>
<dbReference type="InterPro" id="IPR004088">
    <property type="entry name" value="KH_dom_type_1"/>
</dbReference>
<dbReference type="InterPro" id="IPR027408">
    <property type="entry name" value="PNPase/RNase_PH_dom_sf"/>
</dbReference>
<dbReference type="InterPro" id="IPR004087">
    <property type="entry name" value="KH_dom"/>
</dbReference>
<dbReference type="Pfam" id="PF00575">
    <property type="entry name" value="S1"/>
    <property type="match status" value="1"/>
</dbReference>
<keyword evidence="4 9" id="KW-0808">Transferase</keyword>
<dbReference type="SUPFAM" id="SSF54791">
    <property type="entry name" value="Eukaryotic type KH-domain (KH-domain type I)"/>
    <property type="match status" value="1"/>
</dbReference>
<dbReference type="FunFam" id="3.30.230.70:FF:000002">
    <property type="entry name" value="Polyribonucleotide nucleotidyltransferase"/>
    <property type="match status" value="1"/>
</dbReference>
<feature type="binding site" evidence="9">
    <location>
        <position position="491"/>
    </location>
    <ligand>
        <name>Mg(2+)</name>
        <dbReference type="ChEBI" id="CHEBI:18420"/>
    </ligand>
</feature>
<dbReference type="NCBIfam" id="NF008805">
    <property type="entry name" value="PRK11824.1"/>
    <property type="match status" value="1"/>
</dbReference>
<dbReference type="PANTHER" id="PTHR11252:SF0">
    <property type="entry name" value="POLYRIBONUCLEOTIDE NUCLEOTIDYLTRANSFERASE 1, MITOCHONDRIAL"/>
    <property type="match status" value="1"/>
</dbReference>
<dbReference type="SUPFAM" id="SSF46915">
    <property type="entry name" value="Polynucleotide phosphorylase/guanosine pentaphosphate synthase (PNPase/GPSI), domain 3"/>
    <property type="match status" value="1"/>
</dbReference>
<dbReference type="Proteomes" id="UP000249203">
    <property type="component" value="Unassembled WGS sequence"/>
</dbReference>
<dbReference type="RefSeq" id="WP_111569497.1">
    <property type="nucleotide sequence ID" value="NZ_PIPK01000007.1"/>
</dbReference>
<comment type="function">
    <text evidence="9">Involved in mRNA degradation. Catalyzes the phosphorolysis of single-stranded polyribonucleotides processively in the 3'- to 5'-direction.</text>
</comment>
<evidence type="ECO:0000256" key="6">
    <source>
        <dbReference type="ARBA" id="ARBA00022723"/>
    </source>
</evidence>
<dbReference type="Pfam" id="PF03725">
    <property type="entry name" value="RNase_PH_C"/>
    <property type="match status" value="2"/>
</dbReference>
<dbReference type="CDD" id="cd02393">
    <property type="entry name" value="KH-I_PNPase"/>
    <property type="match status" value="1"/>
</dbReference>
<dbReference type="InterPro" id="IPR012340">
    <property type="entry name" value="NA-bd_OB-fold"/>
</dbReference>
<reference evidence="11 13" key="2">
    <citation type="submission" date="2018-06" db="EMBL/GenBank/DDBJ databases">
        <title>Genomic Encyclopedia of Type Strains, Phase III (KMG-III): the genomes of soil and plant-associated and newly described type strains.</title>
        <authorList>
            <person name="Whitman W."/>
        </authorList>
    </citation>
    <scope>NUCLEOTIDE SEQUENCE [LARGE SCALE GENOMIC DNA]</scope>
    <source>
        <strain evidence="11 13">CGMCC 1.15366</strain>
    </source>
</reference>
<evidence type="ECO:0000256" key="9">
    <source>
        <dbReference type="HAMAP-Rule" id="MF_01595"/>
    </source>
</evidence>
<dbReference type="FunFam" id="2.40.50.140:FF:000023">
    <property type="entry name" value="Polyribonucleotide nucleotidyltransferase"/>
    <property type="match status" value="1"/>
</dbReference>
<dbReference type="GO" id="GO:0006396">
    <property type="term" value="P:RNA processing"/>
    <property type="evidence" value="ECO:0007669"/>
    <property type="project" value="InterPro"/>
</dbReference>
<dbReference type="InterPro" id="IPR020568">
    <property type="entry name" value="Ribosomal_Su5_D2-typ_SF"/>
</dbReference>
<keyword evidence="3 9" id="KW-0963">Cytoplasm</keyword>
<evidence type="ECO:0000256" key="1">
    <source>
        <dbReference type="ARBA" id="ARBA00004496"/>
    </source>
</evidence>
<evidence type="ECO:0000256" key="7">
    <source>
        <dbReference type="ARBA" id="ARBA00022842"/>
    </source>
</evidence>
<dbReference type="InterPro" id="IPR015847">
    <property type="entry name" value="ExoRNase_PH_dom2"/>
</dbReference>
<organism evidence="11 13">
    <name type="scientific">Aliidiomarina maris</name>
    <dbReference type="NCBI Taxonomy" id="531312"/>
    <lineage>
        <taxon>Bacteria</taxon>
        <taxon>Pseudomonadati</taxon>
        <taxon>Pseudomonadota</taxon>
        <taxon>Gammaproteobacteria</taxon>
        <taxon>Alteromonadales</taxon>
        <taxon>Idiomarinaceae</taxon>
        <taxon>Aliidiomarina</taxon>
    </lineage>
</organism>
<dbReference type="SMART" id="SM00322">
    <property type="entry name" value="KH"/>
    <property type="match status" value="1"/>
</dbReference>
<sequence length="700" mass="75403">MNPITKQFQYGQHTVTLETGAIARQASGAVLASIDDTAVLVTVVGKKDVNEGMDFFPLTVNYQERTYAAGKIPGGFFKREGRPTENETLTSRLIDRPIRPLFPEGFKNEVQVIATVVSLNPEISPDIVALLGTSAALAVSGIPFAGPIGAARVGVINSEYVLNPTATELQTSDLDLVVAGTEAAVLMVESEANLLSEEAMLGAVVYGHEQMQTAISAINEFAAEVNTPKWDWQPPAVNQELKAAVKELAEDKIGEAYRITDKTERRDKLTAARTEVMEALAAKFEELDQKAAGNFFHDLESDVVRSRVIKGEPRIDGREPDMVRALDVATGVLPRTHGSAVFTRGETQALVVATLGTERDGQNIDEIMGARTDRFMLHYNFPPYCVGETGFVGSPKRREIGHGRLAKRGVLAVMPSAEEFPYTVRVVSEITESNGSSSMASVCGTSLALMDAGVPIKSSVAGIAMGLVKEGDDYVVLSDILGDEDHLGDMDFKVAGSREGVTALQMDIKIEGITKDIMEKALAQARAARLHILNVMDEAMSGAREEVSSYAPRFHILKINPEKIRDVIGKGGAVIRELTESTNTNIEIDDDGTIKIAATSEADAQAAVARIEAITADVEVGRIYQGKVARIVDFGAFVTVLPGKDGLVHISQISDDRVENVADHMSVGDTVAVKVLEIDRQGRVRLSMKEAAEKPASNEE</sequence>
<dbReference type="PROSITE" id="PS50126">
    <property type="entry name" value="S1"/>
    <property type="match status" value="1"/>
</dbReference>
<evidence type="ECO:0000313" key="14">
    <source>
        <dbReference type="Proteomes" id="UP000287865"/>
    </source>
</evidence>
<dbReference type="PIRSF" id="PIRSF005499">
    <property type="entry name" value="PNPase"/>
    <property type="match status" value="1"/>
</dbReference>
<dbReference type="Gene3D" id="3.30.1370.10">
    <property type="entry name" value="K Homology domain, type 1"/>
    <property type="match status" value="1"/>
</dbReference>
<evidence type="ECO:0000256" key="4">
    <source>
        <dbReference type="ARBA" id="ARBA00022679"/>
    </source>
</evidence>
<evidence type="ECO:0000313" key="13">
    <source>
        <dbReference type="Proteomes" id="UP000249203"/>
    </source>
</evidence>
<dbReference type="EMBL" id="PIPK01000007">
    <property type="protein sequence ID" value="RUO24223.1"/>
    <property type="molecule type" value="Genomic_DNA"/>
</dbReference>
<dbReference type="Gene3D" id="3.30.230.70">
    <property type="entry name" value="GHMP Kinase, N-terminal domain"/>
    <property type="match status" value="2"/>
</dbReference>
<name>A0A327WX90_9GAMM</name>
<comment type="caution">
    <text evidence="11">The sequence shown here is derived from an EMBL/GenBank/DDBJ whole genome shotgun (WGS) entry which is preliminary data.</text>
</comment>
<dbReference type="InterPro" id="IPR036456">
    <property type="entry name" value="PNPase_PH_RNA-bd_sf"/>
</dbReference>
<dbReference type="SUPFAM" id="SSF54211">
    <property type="entry name" value="Ribosomal protein S5 domain 2-like"/>
    <property type="match status" value="2"/>
</dbReference>
<dbReference type="Gene3D" id="2.40.50.140">
    <property type="entry name" value="Nucleic acid-binding proteins"/>
    <property type="match status" value="1"/>
</dbReference>
<dbReference type="GO" id="GO:0000287">
    <property type="term" value="F:magnesium ion binding"/>
    <property type="evidence" value="ECO:0007669"/>
    <property type="project" value="UniProtKB-UniRule"/>
</dbReference>
<dbReference type="Pfam" id="PF00013">
    <property type="entry name" value="KH_1"/>
    <property type="match status" value="1"/>
</dbReference>
<dbReference type="SUPFAM" id="SSF50249">
    <property type="entry name" value="Nucleic acid-binding proteins"/>
    <property type="match status" value="1"/>
</dbReference>
<evidence type="ECO:0000313" key="12">
    <source>
        <dbReference type="EMBL" id="RUO24223.1"/>
    </source>
</evidence>
<gene>
    <name evidence="9 12" type="primary">pnp</name>
    <name evidence="11" type="ORF">B0I24_10741</name>
    <name evidence="12" type="ORF">CWE07_09065</name>
</gene>
<dbReference type="GO" id="GO:0003723">
    <property type="term" value="F:RNA binding"/>
    <property type="evidence" value="ECO:0007669"/>
    <property type="project" value="UniProtKB-UniRule"/>
</dbReference>
<proteinExistence type="inferred from homology"/>
<comment type="subunit">
    <text evidence="9">Component of the RNA degradosome, which is a multiprotein complex involved in RNA processing and mRNA degradation.</text>
</comment>
<comment type="similarity">
    <text evidence="2 9">Belongs to the polyribonucleotide nucleotidyltransferase family.</text>
</comment>
<dbReference type="OrthoDB" id="9804305at2"/>
<dbReference type="GO" id="GO:0006402">
    <property type="term" value="P:mRNA catabolic process"/>
    <property type="evidence" value="ECO:0007669"/>
    <property type="project" value="UniProtKB-UniRule"/>
</dbReference>
<dbReference type="SUPFAM" id="SSF55666">
    <property type="entry name" value="Ribonuclease PH domain 2-like"/>
    <property type="match status" value="2"/>
</dbReference>
<dbReference type="PROSITE" id="PS50084">
    <property type="entry name" value="KH_TYPE_1"/>
    <property type="match status" value="1"/>
</dbReference>
<dbReference type="Pfam" id="PF01138">
    <property type="entry name" value="RNase_PH"/>
    <property type="match status" value="2"/>
</dbReference>
<accession>A0A327WX90</accession>
<dbReference type="InterPro" id="IPR036612">
    <property type="entry name" value="KH_dom_type_1_sf"/>
</dbReference>
<evidence type="ECO:0000256" key="5">
    <source>
        <dbReference type="ARBA" id="ARBA00022695"/>
    </source>
</evidence>
<dbReference type="EMBL" id="QLMD01000007">
    <property type="protein sequence ID" value="RAJ96834.1"/>
    <property type="molecule type" value="Genomic_DNA"/>
</dbReference>
<keyword evidence="7 9" id="KW-0460">Magnesium</keyword>
<comment type="cofactor">
    <cofactor evidence="9">
        <name>Mg(2+)</name>
        <dbReference type="ChEBI" id="CHEBI:18420"/>
    </cofactor>
</comment>
<evidence type="ECO:0000259" key="10">
    <source>
        <dbReference type="PROSITE" id="PS50126"/>
    </source>
</evidence>
<dbReference type="CDD" id="cd11363">
    <property type="entry name" value="RNase_PH_PNPase_1"/>
    <property type="match status" value="1"/>
</dbReference>
<evidence type="ECO:0000313" key="11">
    <source>
        <dbReference type="EMBL" id="RAJ96834.1"/>
    </source>
</evidence>
<dbReference type="CDD" id="cd11364">
    <property type="entry name" value="RNase_PH_PNPase_2"/>
    <property type="match status" value="1"/>
</dbReference>
<protein>
    <recommendedName>
        <fullName evidence="9">Polyribonucleotide nucleotidyltransferase</fullName>
        <ecNumber evidence="9">2.7.7.8</ecNumber>
    </recommendedName>
    <alternativeName>
        <fullName evidence="9">Polynucleotide phosphorylase</fullName>
        <shortName evidence="9">PNPase</shortName>
    </alternativeName>
</protein>
<dbReference type="GO" id="GO:0005829">
    <property type="term" value="C:cytosol"/>
    <property type="evidence" value="ECO:0007669"/>
    <property type="project" value="TreeGrafter"/>
</dbReference>
<dbReference type="Proteomes" id="UP000287865">
    <property type="component" value="Unassembled WGS sequence"/>
</dbReference>
<dbReference type="FunFam" id="3.30.230.70:FF:000001">
    <property type="entry name" value="Polyribonucleotide nucleotidyltransferase"/>
    <property type="match status" value="1"/>
</dbReference>
<dbReference type="NCBIfam" id="TIGR03591">
    <property type="entry name" value="polynuc_phos"/>
    <property type="match status" value="1"/>
</dbReference>
<keyword evidence="14" id="KW-1185">Reference proteome</keyword>
<dbReference type="GO" id="GO:0004654">
    <property type="term" value="F:polyribonucleotide nucleotidyltransferase activity"/>
    <property type="evidence" value="ECO:0007669"/>
    <property type="project" value="UniProtKB-UniRule"/>
</dbReference>
<dbReference type="InterPro" id="IPR012162">
    <property type="entry name" value="PNPase"/>
</dbReference>
<dbReference type="InterPro" id="IPR003029">
    <property type="entry name" value="S1_domain"/>
</dbReference>
<dbReference type="PANTHER" id="PTHR11252">
    <property type="entry name" value="POLYRIBONUCLEOTIDE NUCLEOTIDYLTRANSFERASE"/>
    <property type="match status" value="1"/>
</dbReference>
<dbReference type="SMART" id="SM00316">
    <property type="entry name" value="S1"/>
    <property type="match status" value="1"/>
</dbReference>
<dbReference type="EC" id="2.7.7.8" evidence="9"/>
<dbReference type="Pfam" id="PF03726">
    <property type="entry name" value="PNPase"/>
    <property type="match status" value="1"/>
</dbReference>